<comment type="caution">
    <text evidence="1">The sequence shown here is derived from an EMBL/GenBank/DDBJ whole genome shotgun (WGS) entry which is preliminary data.</text>
</comment>
<protein>
    <submittedName>
        <fullName evidence="1">Uncharacterized protein</fullName>
    </submittedName>
</protein>
<dbReference type="EMBL" id="NJHN03000034">
    <property type="protein sequence ID" value="KAH9422980.1"/>
    <property type="molecule type" value="Genomic_DNA"/>
</dbReference>
<dbReference type="Proteomes" id="UP000887458">
    <property type="component" value="Unassembled WGS sequence"/>
</dbReference>
<sequence>MGTIDKKKTLIKIDNGDEYFSQCDEINIENEDKIIHVIIDEMLIDFITIFLKFKLNFKIVQMN</sequence>
<organism evidence="1 2">
    <name type="scientific">Dermatophagoides pteronyssinus</name>
    <name type="common">European house dust mite</name>
    <dbReference type="NCBI Taxonomy" id="6956"/>
    <lineage>
        <taxon>Eukaryota</taxon>
        <taxon>Metazoa</taxon>
        <taxon>Ecdysozoa</taxon>
        <taxon>Arthropoda</taxon>
        <taxon>Chelicerata</taxon>
        <taxon>Arachnida</taxon>
        <taxon>Acari</taxon>
        <taxon>Acariformes</taxon>
        <taxon>Sarcoptiformes</taxon>
        <taxon>Astigmata</taxon>
        <taxon>Psoroptidia</taxon>
        <taxon>Analgoidea</taxon>
        <taxon>Pyroglyphidae</taxon>
        <taxon>Dermatophagoidinae</taxon>
        <taxon>Dermatophagoides</taxon>
    </lineage>
</organism>
<name>A0ABQ8JKQ7_DERPT</name>
<accession>A0ABQ8JKQ7</accession>
<evidence type="ECO:0000313" key="1">
    <source>
        <dbReference type="EMBL" id="KAH9422980.1"/>
    </source>
</evidence>
<gene>
    <name evidence="1" type="ORF">DERP_007571</name>
</gene>
<reference evidence="1 2" key="2">
    <citation type="journal article" date="2022" name="Mol. Biol. Evol.">
        <title>Comparative Genomics Reveals Insights into the Divergent Evolution of Astigmatic Mites and Household Pest Adaptations.</title>
        <authorList>
            <person name="Xiong Q."/>
            <person name="Wan A.T."/>
            <person name="Liu X."/>
            <person name="Fung C.S."/>
            <person name="Xiao X."/>
            <person name="Malainual N."/>
            <person name="Hou J."/>
            <person name="Wang L."/>
            <person name="Wang M."/>
            <person name="Yang K.Y."/>
            <person name="Cui Y."/>
            <person name="Leung E.L."/>
            <person name="Nong W."/>
            <person name="Shin S.K."/>
            <person name="Au S.W."/>
            <person name="Jeong K.Y."/>
            <person name="Chew F.T."/>
            <person name="Hui J.H."/>
            <person name="Leung T.F."/>
            <person name="Tungtrongchitr A."/>
            <person name="Zhong N."/>
            <person name="Liu Z."/>
            <person name="Tsui S.K."/>
        </authorList>
    </citation>
    <scope>NUCLEOTIDE SEQUENCE [LARGE SCALE GENOMIC DNA]</scope>
    <source>
        <strain evidence="1">Derp</strain>
    </source>
</reference>
<reference evidence="1 2" key="1">
    <citation type="journal article" date="2018" name="J. Allergy Clin. Immunol.">
        <title>High-quality assembly of Dermatophagoides pteronyssinus genome and transcriptome reveals a wide range of novel allergens.</title>
        <authorList>
            <person name="Liu X.Y."/>
            <person name="Yang K.Y."/>
            <person name="Wang M.Q."/>
            <person name="Kwok J.S."/>
            <person name="Zeng X."/>
            <person name="Yang Z."/>
            <person name="Xiao X.J."/>
            <person name="Lau C.P."/>
            <person name="Li Y."/>
            <person name="Huang Z.M."/>
            <person name="Ba J.G."/>
            <person name="Yim A.K."/>
            <person name="Ouyang C.Y."/>
            <person name="Ngai S.M."/>
            <person name="Chan T.F."/>
            <person name="Leung E.L."/>
            <person name="Liu L."/>
            <person name="Liu Z.G."/>
            <person name="Tsui S.K."/>
        </authorList>
    </citation>
    <scope>NUCLEOTIDE SEQUENCE [LARGE SCALE GENOMIC DNA]</scope>
    <source>
        <strain evidence="1">Derp</strain>
    </source>
</reference>
<evidence type="ECO:0000313" key="2">
    <source>
        <dbReference type="Proteomes" id="UP000887458"/>
    </source>
</evidence>
<keyword evidence="2" id="KW-1185">Reference proteome</keyword>
<proteinExistence type="predicted"/>